<gene>
    <name evidence="1" type="ORF">SAMN02745775_10473</name>
</gene>
<dbReference type="Proteomes" id="UP000199473">
    <property type="component" value="Unassembled WGS sequence"/>
</dbReference>
<evidence type="ECO:0000313" key="2">
    <source>
        <dbReference type="Proteomes" id="UP000199473"/>
    </source>
</evidence>
<reference evidence="1 2" key="1">
    <citation type="submission" date="2016-10" db="EMBL/GenBank/DDBJ databases">
        <authorList>
            <person name="de Groot N.N."/>
        </authorList>
    </citation>
    <scope>NUCLEOTIDE SEQUENCE [LARGE SCALE GENOMIC DNA]</scope>
    <source>
        <strain evidence="1 2">DSM 19981</strain>
    </source>
</reference>
<dbReference type="AlphaFoldDB" id="A0A1I4AS03"/>
<name>A0A1I4AS03_9PROT</name>
<keyword evidence="2" id="KW-1185">Reference proteome</keyword>
<evidence type="ECO:0000313" key="1">
    <source>
        <dbReference type="EMBL" id="SFK58671.1"/>
    </source>
</evidence>
<dbReference type="RefSeq" id="WP_092960003.1">
    <property type="nucleotide sequence ID" value="NZ_FOSQ01000004.1"/>
</dbReference>
<sequence length="73" mass="7560">MAALYAPFGMIFGLIGRYPWPTTIACAAGTPIGFLTGHDVIGVTCALVGSMVMIWIDETTSPRAIDEGVAAGD</sequence>
<protein>
    <submittedName>
        <fullName evidence="1">Uncharacterized protein</fullName>
    </submittedName>
</protein>
<dbReference type="EMBL" id="FOSQ01000004">
    <property type="protein sequence ID" value="SFK58671.1"/>
    <property type="molecule type" value="Genomic_DNA"/>
</dbReference>
<organism evidence="1 2">
    <name type="scientific">Falsiroseomonas stagni DSM 19981</name>
    <dbReference type="NCBI Taxonomy" id="1123062"/>
    <lineage>
        <taxon>Bacteria</taxon>
        <taxon>Pseudomonadati</taxon>
        <taxon>Pseudomonadota</taxon>
        <taxon>Alphaproteobacteria</taxon>
        <taxon>Acetobacterales</taxon>
        <taxon>Roseomonadaceae</taxon>
        <taxon>Falsiroseomonas</taxon>
    </lineage>
</organism>
<proteinExistence type="predicted"/>
<accession>A0A1I4AS03</accession>